<name>A0A3B7MRH0_9BACT</name>
<dbReference type="PANTHER" id="PTHR11070:SF2">
    <property type="entry name" value="ATP-DEPENDENT DNA HELICASE SRS2"/>
    <property type="match status" value="1"/>
</dbReference>
<evidence type="ECO:0000256" key="6">
    <source>
        <dbReference type="ARBA" id="ARBA00023125"/>
    </source>
</evidence>
<feature type="region of interest" description="Disordered" evidence="13">
    <location>
        <begin position="697"/>
        <end position="738"/>
    </location>
</feature>
<dbReference type="GO" id="GO:0043138">
    <property type="term" value="F:3'-5' DNA helicase activity"/>
    <property type="evidence" value="ECO:0007669"/>
    <property type="project" value="UniProtKB-EC"/>
</dbReference>
<dbReference type="Gene3D" id="3.40.50.300">
    <property type="entry name" value="P-loop containing nucleotide triphosphate hydrolases"/>
    <property type="match status" value="2"/>
</dbReference>
<evidence type="ECO:0000259" key="15">
    <source>
        <dbReference type="PROSITE" id="PS51217"/>
    </source>
</evidence>
<dbReference type="Gene3D" id="1.10.10.160">
    <property type="match status" value="1"/>
</dbReference>
<dbReference type="OrthoDB" id="9810135at2"/>
<dbReference type="Proteomes" id="UP000263900">
    <property type="component" value="Chromosome"/>
</dbReference>
<keyword evidence="17" id="KW-1185">Reference proteome</keyword>
<comment type="similarity">
    <text evidence="1">Belongs to the helicase family. UvrD subfamily.</text>
</comment>
<sequence length="805" mass="90832">MQDYLKELNERQREAVLHIKGPLMIVAGAGSGKTKVLTTRIAHLMNSGVDAFNILALTFTNKAAKEMKERIEKILGNSEARNLYVGTFHSVFARILRAEAHHLGYPNNFTIYDTDDAKSVVKTVVNEMNLDDKTYKPSTVYNRISSAKNALVGPVEYANDYALQQEDLRGNRPAIAQIYDAYVKRCFKNGAMDFDDLLLKFYELLKGFPESLSKYQRKFKYILIDEYQDTNPAQYEIIKLLGAMNENVCVVGDDAQSIYSFRGATIQNILQFQKDYEDAHVVMLEQNYRSSKSILNVANEVIKNNKGQIPKSLWTDNKDGEKIRLVRTMTDNDEGKYVADSIQEQKLRNHYNNRDFAILYRTNAQSRAFEEALRRMNIAYTIFGGQSFYTRKEIKDFVAYLRIIINSKDEEALKRIINFPARGIGKTTVDKAVLAANTHNISMWEVLERAREFGFKAGTLEAIDNFVVMIKSFASMLQNKNAYEVAVHVGKQTNIVKELFNDKSTEGVARYENIQELLNSIKEWVDTQQNLSQIDEDGTMIETSDNEAVSTGEITLGAYLQQITLLTDADDKDPNADTVKLMTIHAAKGLEFGCVFAAGLEEMLFPNGMAVNTREELEEERRLFYVVITRAKQRLWITYANTRYRFGSLVQNEPSRFIDELPEEYLDRSYAGAAAFKNQGFGARGNTNAFDRMNGGGWGAGGGGRQSAADAEKRYGAPPSKKPAIPSYVTPKPQSKPVEHVPSADFVASDTTNLQEGQKVEHQKFGFGIVTKMEGSAHNPVATVKFDVNGEKKIMLNYAKLRIIQ</sequence>
<proteinExistence type="inferred from homology"/>
<evidence type="ECO:0000313" key="17">
    <source>
        <dbReference type="Proteomes" id="UP000263900"/>
    </source>
</evidence>
<dbReference type="PANTHER" id="PTHR11070">
    <property type="entry name" value="UVRD / RECB / PCRA DNA HELICASE FAMILY MEMBER"/>
    <property type="match status" value="1"/>
</dbReference>
<evidence type="ECO:0000256" key="10">
    <source>
        <dbReference type="ARBA" id="ARBA00034923"/>
    </source>
</evidence>
<dbReference type="GO" id="GO:0005524">
    <property type="term" value="F:ATP binding"/>
    <property type="evidence" value="ECO:0007669"/>
    <property type="project" value="UniProtKB-UniRule"/>
</dbReference>
<evidence type="ECO:0000313" key="16">
    <source>
        <dbReference type="EMBL" id="AXY76748.1"/>
    </source>
</evidence>
<dbReference type="RefSeq" id="WP_119052625.1">
    <property type="nucleotide sequence ID" value="NZ_CP032157.1"/>
</dbReference>
<dbReference type="InterPro" id="IPR014016">
    <property type="entry name" value="UvrD-like_ATP-bd"/>
</dbReference>
<dbReference type="InterPro" id="IPR013986">
    <property type="entry name" value="DExx_box_DNA_helicase_dom_sf"/>
</dbReference>
<dbReference type="AlphaFoldDB" id="A0A3B7MRH0"/>
<evidence type="ECO:0000256" key="1">
    <source>
        <dbReference type="ARBA" id="ARBA00009922"/>
    </source>
</evidence>
<dbReference type="GO" id="GO:0003677">
    <property type="term" value="F:DNA binding"/>
    <property type="evidence" value="ECO:0007669"/>
    <property type="project" value="UniProtKB-KW"/>
</dbReference>
<dbReference type="GO" id="GO:0000725">
    <property type="term" value="P:recombinational repair"/>
    <property type="evidence" value="ECO:0007669"/>
    <property type="project" value="TreeGrafter"/>
</dbReference>
<evidence type="ECO:0000256" key="8">
    <source>
        <dbReference type="ARBA" id="ARBA00034617"/>
    </source>
</evidence>
<feature type="domain" description="UvrD-like helicase C-terminal" evidence="15">
    <location>
        <begin position="292"/>
        <end position="589"/>
    </location>
</feature>
<gene>
    <name evidence="16" type="ORF">D3H65_23335</name>
</gene>
<keyword evidence="6" id="KW-0238">DNA-binding</keyword>
<dbReference type="CDD" id="cd17932">
    <property type="entry name" value="DEXQc_UvrD"/>
    <property type="match status" value="1"/>
</dbReference>
<keyword evidence="3 12" id="KW-0378">Hydrolase</keyword>
<evidence type="ECO:0000259" key="14">
    <source>
        <dbReference type="PROSITE" id="PS51198"/>
    </source>
</evidence>
<dbReference type="GO" id="GO:0005829">
    <property type="term" value="C:cytosol"/>
    <property type="evidence" value="ECO:0007669"/>
    <property type="project" value="TreeGrafter"/>
</dbReference>
<dbReference type="EC" id="5.6.2.4" evidence="9"/>
<dbReference type="InterPro" id="IPR027417">
    <property type="entry name" value="P-loop_NTPase"/>
</dbReference>
<dbReference type="EMBL" id="CP032157">
    <property type="protein sequence ID" value="AXY76748.1"/>
    <property type="molecule type" value="Genomic_DNA"/>
</dbReference>
<evidence type="ECO:0000256" key="13">
    <source>
        <dbReference type="SAM" id="MobiDB-lite"/>
    </source>
</evidence>
<reference evidence="16 17" key="1">
    <citation type="submission" date="2018-09" db="EMBL/GenBank/DDBJ databases">
        <title>Genome sequencing of strain 6GH32-13.</title>
        <authorList>
            <person name="Weon H.-Y."/>
            <person name="Heo J."/>
            <person name="Kwon S.-W."/>
        </authorList>
    </citation>
    <scope>NUCLEOTIDE SEQUENCE [LARGE SCALE GENOMIC DNA]</scope>
    <source>
        <strain evidence="16 17">5GH32-13</strain>
    </source>
</reference>
<evidence type="ECO:0000256" key="11">
    <source>
        <dbReference type="ARBA" id="ARBA00048988"/>
    </source>
</evidence>
<evidence type="ECO:0000256" key="2">
    <source>
        <dbReference type="ARBA" id="ARBA00022741"/>
    </source>
</evidence>
<dbReference type="GO" id="GO:0033202">
    <property type="term" value="C:DNA helicase complex"/>
    <property type="evidence" value="ECO:0007669"/>
    <property type="project" value="TreeGrafter"/>
</dbReference>
<dbReference type="InterPro" id="IPR000212">
    <property type="entry name" value="DNA_helicase_UvrD/REP"/>
</dbReference>
<keyword evidence="7" id="KW-0413">Isomerase</keyword>
<dbReference type="SUPFAM" id="SSF52540">
    <property type="entry name" value="P-loop containing nucleoside triphosphate hydrolases"/>
    <property type="match status" value="1"/>
</dbReference>
<evidence type="ECO:0000256" key="7">
    <source>
        <dbReference type="ARBA" id="ARBA00023235"/>
    </source>
</evidence>
<dbReference type="KEGG" id="pseg:D3H65_23335"/>
<keyword evidence="4 12" id="KW-0347">Helicase</keyword>
<dbReference type="Gene3D" id="1.10.486.10">
    <property type="entry name" value="PCRA, domain 4"/>
    <property type="match status" value="1"/>
</dbReference>
<feature type="domain" description="UvrD-like helicase ATP-binding" evidence="14">
    <location>
        <begin position="6"/>
        <end position="291"/>
    </location>
</feature>
<organism evidence="16 17">
    <name type="scientific">Paraflavitalea soli</name>
    <dbReference type="NCBI Taxonomy" id="2315862"/>
    <lineage>
        <taxon>Bacteria</taxon>
        <taxon>Pseudomonadati</taxon>
        <taxon>Bacteroidota</taxon>
        <taxon>Chitinophagia</taxon>
        <taxon>Chitinophagales</taxon>
        <taxon>Chitinophagaceae</taxon>
        <taxon>Paraflavitalea</taxon>
    </lineage>
</organism>
<accession>A0A3B7MRH0</accession>
<dbReference type="Pfam" id="PF21196">
    <property type="entry name" value="PcrA_UvrD_tudor"/>
    <property type="match status" value="1"/>
</dbReference>
<dbReference type="PROSITE" id="PS51198">
    <property type="entry name" value="UVRD_HELICASE_ATP_BIND"/>
    <property type="match status" value="1"/>
</dbReference>
<evidence type="ECO:0000256" key="5">
    <source>
        <dbReference type="ARBA" id="ARBA00022840"/>
    </source>
</evidence>
<feature type="binding site" evidence="12">
    <location>
        <begin position="27"/>
        <end position="34"/>
    </location>
    <ligand>
        <name>ATP</name>
        <dbReference type="ChEBI" id="CHEBI:30616"/>
    </ligand>
</feature>
<dbReference type="GO" id="GO:0016887">
    <property type="term" value="F:ATP hydrolysis activity"/>
    <property type="evidence" value="ECO:0007669"/>
    <property type="project" value="RHEA"/>
</dbReference>
<dbReference type="Pfam" id="PF13361">
    <property type="entry name" value="UvrD_C"/>
    <property type="match status" value="1"/>
</dbReference>
<comment type="catalytic activity">
    <reaction evidence="8">
        <text>Couples ATP hydrolysis with the unwinding of duplex DNA by translocating in the 3'-5' direction.</text>
        <dbReference type="EC" id="5.6.2.4"/>
    </reaction>
</comment>
<dbReference type="Pfam" id="PF00580">
    <property type="entry name" value="UvrD-helicase"/>
    <property type="match status" value="1"/>
</dbReference>
<evidence type="ECO:0000256" key="4">
    <source>
        <dbReference type="ARBA" id="ARBA00022806"/>
    </source>
</evidence>
<evidence type="ECO:0000256" key="9">
    <source>
        <dbReference type="ARBA" id="ARBA00034808"/>
    </source>
</evidence>
<protein>
    <recommendedName>
        <fullName evidence="9">DNA 3'-5' helicase</fullName>
        <ecNumber evidence="9">5.6.2.4</ecNumber>
    </recommendedName>
    <alternativeName>
        <fullName evidence="10">DNA 3'-5' helicase II</fullName>
    </alternativeName>
</protein>
<evidence type="ECO:0000256" key="3">
    <source>
        <dbReference type="ARBA" id="ARBA00022801"/>
    </source>
</evidence>
<comment type="catalytic activity">
    <reaction evidence="11">
        <text>ATP + H2O = ADP + phosphate + H(+)</text>
        <dbReference type="Rhea" id="RHEA:13065"/>
        <dbReference type="ChEBI" id="CHEBI:15377"/>
        <dbReference type="ChEBI" id="CHEBI:15378"/>
        <dbReference type="ChEBI" id="CHEBI:30616"/>
        <dbReference type="ChEBI" id="CHEBI:43474"/>
        <dbReference type="ChEBI" id="CHEBI:456216"/>
        <dbReference type="EC" id="5.6.2.4"/>
    </reaction>
</comment>
<keyword evidence="2 12" id="KW-0547">Nucleotide-binding</keyword>
<dbReference type="InterPro" id="IPR014017">
    <property type="entry name" value="DNA_helicase_UvrD-like_C"/>
</dbReference>
<evidence type="ECO:0000256" key="12">
    <source>
        <dbReference type="PROSITE-ProRule" id="PRU00560"/>
    </source>
</evidence>
<dbReference type="PROSITE" id="PS51217">
    <property type="entry name" value="UVRD_HELICASE_CTER"/>
    <property type="match status" value="1"/>
</dbReference>
<keyword evidence="5 12" id="KW-0067">ATP-binding</keyword>